<dbReference type="Proteomes" id="UP000050482">
    <property type="component" value="Unassembled WGS sequence"/>
</dbReference>
<dbReference type="EMBL" id="LJCO01000077">
    <property type="protein sequence ID" value="KPV42395.1"/>
    <property type="molecule type" value="Genomic_DNA"/>
</dbReference>
<evidence type="ECO:0000259" key="1">
    <source>
        <dbReference type="Pfam" id="PF08349"/>
    </source>
</evidence>
<dbReference type="STRING" id="471514.AN477_17450"/>
<proteinExistence type="predicted"/>
<sequence>MEASGSETRVELLYKGCEAFWRDVKYAVMARNYRFVKELSAELRKAGEEASLLHDPLPLYRWLSHVKRIEADPVTNSALRNTAYHLLGYWKRDLSVEERQRLSDRVMTDATSVLSELKARLKEIENAYLETSYIWTDEPWDRAVFMSSGRQWCLQIEGEGECGGGGGVKAEVKVNVKIQVAPMD</sequence>
<feature type="domain" description="DUF1722" evidence="1">
    <location>
        <begin position="25"/>
        <end position="135"/>
    </location>
</feature>
<dbReference type="RefSeq" id="WP_054970460.1">
    <property type="nucleotide sequence ID" value="NZ_LJCO01000077.1"/>
</dbReference>
<name>A0A0P9CH71_9BACL</name>
<gene>
    <name evidence="2" type="ORF">AN477_17450</name>
</gene>
<evidence type="ECO:0000313" key="2">
    <source>
        <dbReference type="EMBL" id="KPV42395.1"/>
    </source>
</evidence>
<comment type="caution">
    <text evidence="2">The sequence shown here is derived from an EMBL/GenBank/DDBJ whole genome shotgun (WGS) entry which is preliminary data.</text>
</comment>
<dbReference type="OrthoDB" id="2375179at2"/>
<evidence type="ECO:0000313" key="3">
    <source>
        <dbReference type="Proteomes" id="UP000050482"/>
    </source>
</evidence>
<dbReference type="InterPro" id="IPR013560">
    <property type="entry name" value="DUF1722"/>
</dbReference>
<organism evidence="2 3">
    <name type="scientific">Alicyclobacillus ferrooxydans</name>
    <dbReference type="NCBI Taxonomy" id="471514"/>
    <lineage>
        <taxon>Bacteria</taxon>
        <taxon>Bacillati</taxon>
        <taxon>Bacillota</taxon>
        <taxon>Bacilli</taxon>
        <taxon>Bacillales</taxon>
        <taxon>Alicyclobacillaceae</taxon>
        <taxon>Alicyclobacillus</taxon>
    </lineage>
</organism>
<accession>A0A0P9CH71</accession>
<dbReference type="Pfam" id="PF08349">
    <property type="entry name" value="DUF1722"/>
    <property type="match status" value="1"/>
</dbReference>
<protein>
    <recommendedName>
        <fullName evidence="1">DUF1722 domain-containing protein</fullName>
    </recommendedName>
</protein>
<dbReference type="AlphaFoldDB" id="A0A0P9CH71"/>
<keyword evidence="3" id="KW-1185">Reference proteome</keyword>
<reference evidence="2 3" key="1">
    <citation type="submission" date="2015-09" db="EMBL/GenBank/DDBJ databases">
        <title>Draft genome sequence of Alicyclobacillus ferrooxydans DSM 22381.</title>
        <authorList>
            <person name="Hemp J."/>
        </authorList>
    </citation>
    <scope>NUCLEOTIDE SEQUENCE [LARGE SCALE GENOMIC DNA]</scope>
    <source>
        <strain evidence="2 3">TC-34</strain>
    </source>
</reference>
<dbReference type="PATRIC" id="fig|471514.4.peg.4949"/>